<dbReference type="AlphaFoldDB" id="A0A518EUW7"/>
<evidence type="ECO:0000313" key="2">
    <source>
        <dbReference type="Proteomes" id="UP000320390"/>
    </source>
</evidence>
<dbReference type="RefSeq" id="WP_145199478.1">
    <property type="nucleotide sequence ID" value="NZ_CP036434.1"/>
</dbReference>
<evidence type="ECO:0000313" key="1">
    <source>
        <dbReference type="EMBL" id="QDV07854.1"/>
    </source>
</evidence>
<proteinExistence type="predicted"/>
<organism evidence="1 2">
    <name type="scientific">Saltatorellus ferox</name>
    <dbReference type="NCBI Taxonomy" id="2528018"/>
    <lineage>
        <taxon>Bacteria</taxon>
        <taxon>Pseudomonadati</taxon>
        <taxon>Planctomycetota</taxon>
        <taxon>Planctomycetia</taxon>
        <taxon>Planctomycetia incertae sedis</taxon>
        <taxon>Saltatorellus</taxon>
    </lineage>
</organism>
<dbReference type="Proteomes" id="UP000320390">
    <property type="component" value="Chromosome"/>
</dbReference>
<reference evidence="1 2" key="1">
    <citation type="submission" date="2019-02" db="EMBL/GenBank/DDBJ databases">
        <title>Deep-cultivation of Planctomycetes and their phenomic and genomic characterization uncovers novel biology.</title>
        <authorList>
            <person name="Wiegand S."/>
            <person name="Jogler M."/>
            <person name="Boedeker C."/>
            <person name="Pinto D."/>
            <person name="Vollmers J."/>
            <person name="Rivas-Marin E."/>
            <person name="Kohn T."/>
            <person name="Peeters S.H."/>
            <person name="Heuer A."/>
            <person name="Rast P."/>
            <person name="Oberbeckmann S."/>
            <person name="Bunk B."/>
            <person name="Jeske O."/>
            <person name="Meyerdierks A."/>
            <person name="Storesund J.E."/>
            <person name="Kallscheuer N."/>
            <person name="Luecker S."/>
            <person name="Lage O.M."/>
            <person name="Pohl T."/>
            <person name="Merkel B.J."/>
            <person name="Hornburger P."/>
            <person name="Mueller R.-W."/>
            <person name="Bruemmer F."/>
            <person name="Labrenz M."/>
            <person name="Spormann A.M."/>
            <person name="Op den Camp H."/>
            <person name="Overmann J."/>
            <person name="Amann R."/>
            <person name="Jetten M.S.M."/>
            <person name="Mascher T."/>
            <person name="Medema M.H."/>
            <person name="Devos D.P."/>
            <person name="Kaster A.-K."/>
            <person name="Ovreas L."/>
            <person name="Rohde M."/>
            <person name="Galperin M.Y."/>
            <person name="Jogler C."/>
        </authorList>
    </citation>
    <scope>NUCLEOTIDE SEQUENCE [LARGE SCALE GENOMIC DNA]</scope>
    <source>
        <strain evidence="1 2">Poly30</strain>
    </source>
</reference>
<keyword evidence="2" id="KW-1185">Reference proteome</keyword>
<sequence>MEERLRGKDAVDEVVLYLTGNVTVTLACDGSVALEGVPIVHFLLELLGVAECERLDSSWRLMADTETTFVIQWRRTEWGIELRLPGLEKPQLFDRNEFRSAVASFASAVLTAAHREAAVIPSNRHLRAFWKSLDASIAKLEN</sequence>
<name>A0A518EUW7_9BACT</name>
<gene>
    <name evidence="1" type="ORF">Poly30_33870</name>
</gene>
<accession>A0A518EUW7</accession>
<protein>
    <submittedName>
        <fullName evidence="1">Uncharacterized protein</fullName>
    </submittedName>
</protein>
<dbReference type="EMBL" id="CP036434">
    <property type="protein sequence ID" value="QDV07854.1"/>
    <property type="molecule type" value="Genomic_DNA"/>
</dbReference>
<dbReference type="PROSITE" id="PS51257">
    <property type="entry name" value="PROKAR_LIPOPROTEIN"/>
    <property type="match status" value="1"/>
</dbReference>